<evidence type="ECO:0000256" key="1">
    <source>
        <dbReference type="SAM" id="Phobius"/>
    </source>
</evidence>
<feature type="transmembrane region" description="Helical" evidence="1">
    <location>
        <begin position="80"/>
        <end position="101"/>
    </location>
</feature>
<evidence type="ECO:0000313" key="4">
    <source>
        <dbReference type="Proteomes" id="UP000321583"/>
    </source>
</evidence>
<dbReference type="Proteomes" id="UP000321583">
    <property type="component" value="Unassembled WGS sequence"/>
</dbReference>
<feature type="transmembrane region" description="Helical" evidence="1">
    <location>
        <begin position="28"/>
        <end position="53"/>
    </location>
</feature>
<dbReference type="AlphaFoldDB" id="A0A562D2U3"/>
<dbReference type="RefSeq" id="WP_028914290.1">
    <property type="nucleotide sequence ID" value="NZ_VLJS01000111.1"/>
</dbReference>
<dbReference type="EMBL" id="VLJS01000111">
    <property type="protein sequence ID" value="TWH03824.1"/>
    <property type="molecule type" value="Genomic_DNA"/>
</dbReference>
<dbReference type="PANTHER" id="PTHR36435">
    <property type="entry name" value="SLR1288 PROTEIN"/>
    <property type="match status" value="1"/>
</dbReference>
<dbReference type="GO" id="GO:0080120">
    <property type="term" value="P:CAAX-box protein maturation"/>
    <property type="evidence" value="ECO:0007669"/>
    <property type="project" value="UniProtKB-ARBA"/>
</dbReference>
<reference evidence="3 4" key="1">
    <citation type="submission" date="2019-07" db="EMBL/GenBank/DDBJ databases">
        <title>Genome sequencing of lignin-degrading bacterial isolates.</title>
        <authorList>
            <person name="Gladden J."/>
        </authorList>
    </citation>
    <scope>NUCLEOTIDE SEQUENCE [LARGE SCALE GENOMIC DNA]</scope>
    <source>
        <strain evidence="3 4">J19</strain>
    </source>
</reference>
<sequence length="273" mass="28620">MSEPAPAPPAHAAGAVPTARLPRVLGAFALDLVVAVGVLLAVTFAVMMAWGAWRAFSAMPALGGSADAASLARAVGEPGALVQMLAAILGMSAAALVLYFWRRPATAHQRQWSWQAARSPRTWARALGAGVLVFAGSSLASWLISLTGAEPVPSNLALVDEAARRWPVFLVLFAVVLAPAYEELLFRRVLFGRFLDAGRPWLGVVLSSLAFALMHEVPGVSANPPLAVAMLLAVYSGMGAVFAWLYWRSGTLWAPIAAHAANNGLALLVHGLA</sequence>
<feature type="transmembrane region" description="Helical" evidence="1">
    <location>
        <begin position="166"/>
        <end position="186"/>
    </location>
</feature>
<feature type="transmembrane region" description="Helical" evidence="1">
    <location>
        <begin position="198"/>
        <end position="214"/>
    </location>
</feature>
<proteinExistence type="predicted"/>
<gene>
    <name evidence="3" type="ORF">L613_007800000020</name>
</gene>
<protein>
    <recommendedName>
        <fullName evidence="2">CAAX prenyl protease 2/Lysostaphin resistance protein A-like domain-containing protein</fullName>
    </recommendedName>
</protein>
<evidence type="ECO:0000313" key="3">
    <source>
        <dbReference type="EMBL" id="TWH03824.1"/>
    </source>
</evidence>
<comment type="caution">
    <text evidence="3">The sequence shown here is derived from an EMBL/GenBank/DDBJ whole genome shotgun (WGS) entry which is preliminary data.</text>
</comment>
<feature type="transmembrane region" description="Helical" evidence="1">
    <location>
        <begin position="226"/>
        <end position="247"/>
    </location>
</feature>
<dbReference type="GO" id="GO:0004175">
    <property type="term" value="F:endopeptidase activity"/>
    <property type="evidence" value="ECO:0007669"/>
    <property type="project" value="UniProtKB-ARBA"/>
</dbReference>
<accession>A0A562D2U3</accession>
<dbReference type="PANTHER" id="PTHR36435:SF1">
    <property type="entry name" value="CAAX AMINO TERMINAL PROTEASE FAMILY PROTEIN"/>
    <property type="match status" value="1"/>
</dbReference>
<dbReference type="Pfam" id="PF02517">
    <property type="entry name" value="Rce1-like"/>
    <property type="match status" value="1"/>
</dbReference>
<name>A0A562D2U3_9GAMM</name>
<dbReference type="InterPro" id="IPR003675">
    <property type="entry name" value="Rce1/LyrA-like_dom"/>
</dbReference>
<feature type="domain" description="CAAX prenyl protease 2/Lysostaphin resistance protein A-like" evidence="2">
    <location>
        <begin position="165"/>
        <end position="264"/>
    </location>
</feature>
<keyword evidence="1" id="KW-0812">Transmembrane</keyword>
<dbReference type="OrthoDB" id="6024813at2"/>
<keyword evidence="4" id="KW-1185">Reference proteome</keyword>
<keyword evidence="1" id="KW-0472">Membrane</keyword>
<keyword evidence="1" id="KW-1133">Transmembrane helix</keyword>
<dbReference type="InterPro" id="IPR052710">
    <property type="entry name" value="CAAX_protease"/>
</dbReference>
<evidence type="ECO:0000259" key="2">
    <source>
        <dbReference type="Pfam" id="PF02517"/>
    </source>
</evidence>
<feature type="transmembrane region" description="Helical" evidence="1">
    <location>
        <begin position="122"/>
        <end position="146"/>
    </location>
</feature>
<organism evidence="3 4">
    <name type="scientific">Pseudoxanthomonas taiwanensis J19</name>
    <dbReference type="NCBI Taxonomy" id="935569"/>
    <lineage>
        <taxon>Bacteria</taxon>
        <taxon>Pseudomonadati</taxon>
        <taxon>Pseudomonadota</taxon>
        <taxon>Gammaproteobacteria</taxon>
        <taxon>Lysobacterales</taxon>
        <taxon>Lysobacteraceae</taxon>
        <taxon>Pseudoxanthomonas</taxon>
    </lineage>
</organism>